<dbReference type="Gene3D" id="1.10.150.210">
    <property type="entry name" value="Phosphoserine phosphatase, domain 2"/>
    <property type="match status" value="1"/>
</dbReference>
<dbReference type="KEGG" id="ehx:EMIHUDRAFT_365923"/>
<keyword evidence="7" id="KW-0378">Hydrolase</keyword>
<comment type="similarity">
    <text evidence="3">Belongs to the HAD-like hydrolase superfamily. SerB family.</text>
</comment>
<dbReference type="PANTHER" id="PTHR43344">
    <property type="entry name" value="PHOSPHOSERINE PHOSPHATASE"/>
    <property type="match status" value="1"/>
</dbReference>
<dbReference type="GO" id="GO:0005737">
    <property type="term" value="C:cytoplasm"/>
    <property type="evidence" value="ECO:0007669"/>
    <property type="project" value="TreeGrafter"/>
</dbReference>
<evidence type="ECO:0000256" key="1">
    <source>
        <dbReference type="ARBA" id="ARBA00001946"/>
    </source>
</evidence>
<dbReference type="SUPFAM" id="SSF56784">
    <property type="entry name" value="HAD-like"/>
    <property type="match status" value="1"/>
</dbReference>
<keyword evidence="8" id="KW-0460">Magnesium</keyword>
<evidence type="ECO:0000256" key="5">
    <source>
        <dbReference type="ARBA" id="ARBA00022605"/>
    </source>
</evidence>
<dbReference type="GO" id="GO:0000287">
    <property type="term" value="F:magnesium ion binding"/>
    <property type="evidence" value="ECO:0007669"/>
    <property type="project" value="TreeGrafter"/>
</dbReference>
<sequence length="304" mass="33065">MATDASSLWSGDASPPPEAATRIFIGQPVGITDEYAALRLAMGAELLLEAHAGEYDPEVDARVVRKLRWLLRALNRSRAREALRTADAICFDVDATVIREEGINRLATHNGCGEQIEAMTVRTMEGDTPFHEALRERLDIIRPSQSDVASLIAQNAKDELLSPGVADLVRSLHESGRPVFLLSGGFRQIINPFAAQLGVEESHVYANTLLFDEQGDYSGVDPTELTSQPSGKARVISMLKETHGFEKVVMIGDGANDMSARDCPDHAANGADVFIGFGGVKVRETVRQGADWFVTDFNELSAEL</sequence>
<dbReference type="PANTHER" id="PTHR43344:SF2">
    <property type="entry name" value="PHOSPHOSERINE PHOSPHATASE"/>
    <property type="match status" value="1"/>
</dbReference>
<dbReference type="RefSeq" id="XP_005781561.1">
    <property type="nucleotide sequence ID" value="XM_005781504.1"/>
</dbReference>
<dbReference type="UniPathway" id="UPA00135">
    <property type="reaction ID" value="UER00198"/>
</dbReference>
<dbReference type="AlphaFoldDB" id="A0A0D3K047"/>
<evidence type="ECO:0000256" key="7">
    <source>
        <dbReference type="ARBA" id="ARBA00022801"/>
    </source>
</evidence>
<name>A0A0D3K047_EMIH1</name>
<dbReference type="OMA" id="TFCEDES"/>
<dbReference type="NCBIfam" id="TIGR00338">
    <property type="entry name" value="serB"/>
    <property type="match status" value="1"/>
</dbReference>
<keyword evidence="9" id="KW-0718">Serine biosynthesis</keyword>
<evidence type="ECO:0000256" key="2">
    <source>
        <dbReference type="ARBA" id="ARBA00005135"/>
    </source>
</evidence>
<evidence type="ECO:0000256" key="4">
    <source>
        <dbReference type="ARBA" id="ARBA00012640"/>
    </source>
</evidence>
<dbReference type="Pfam" id="PF00702">
    <property type="entry name" value="Hydrolase"/>
    <property type="match status" value="1"/>
</dbReference>
<dbReference type="eggNOG" id="KOG1615">
    <property type="taxonomic scope" value="Eukaryota"/>
</dbReference>
<proteinExistence type="inferred from homology"/>
<reference evidence="12" key="2">
    <citation type="submission" date="2024-10" db="UniProtKB">
        <authorList>
            <consortium name="EnsemblProtists"/>
        </authorList>
    </citation>
    <scope>IDENTIFICATION</scope>
</reference>
<evidence type="ECO:0000256" key="6">
    <source>
        <dbReference type="ARBA" id="ARBA00022723"/>
    </source>
</evidence>
<dbReference type="CDD" id="cd04309">
    <property type="entry name" value="HAD_PSP_eu"/>
    <property type="match status" value="1"/>
</dbReference>
<comment type="pathway">
    <text evidence="2">Amino-acid biosynthesis; L-serine biosynthesis; L-serine from 3-phospho-D-glycerate: step 3/3.</text>
</comment>
<dbReference type="InterPro" id="IPR004469">
    <property type="entry name" value="PSP"/>
</dbReference>
<dbReference type="InterPro" id="IPR023214">
    <property type="entry name" value="HAD_sf"/>
</dbReference>
<keyword evidence="6" id="KW-0479">Metal-binding</keyword>
<protein>
    <recommendedName>
        <fullName evidence="4">phosphoserine phosphatase</fullName>
        <ecNumber evidence="4">3.1.3.3</ecNumber>
    </recommendedName>
    <alternativeName>
        <fullName evidence="10">O-phosphoserine phosphohydrolase</fullName>
    </alternativeName>
</protein>
<dbReference type="GO" id="GO:0006564">
    <property type="term" value="P:L-serine biosynthetic process"/>
    <property type="evidence" value="ECO:0007669"/>
    <property type="project" value="UniProtKB-KW"/>
</dbReference>
<dbReference type="Proteomes" id="UP000013827">
    <property type="component" value="Unassembled WGS sequence"/>
</dbReference>
<dbReference type="Gene3D" id="3.40.50.1000">
    <property type="entry name" value="HAD superfamily/HAD-like"/>
    <property type="match status" value="1"/>
</dbReference>
<feature type="active site" description="Proton donor" evidence="11">
    <location>
        <position position="94"/>
    </location>
</feature>
<dbReference type="EnsemblProtists" id="EOD29132">
    <property type="protein sequence ID" value="EOD29132"/>
    <property type="gene ID" value="EMIHUDRAFT_365923"/>
</dbReference>
<dbReference type="PaxDb" id="2903-EOD29132"/>
<evidence type="ECO:0000256" key="11">
    <source>
        <dbReference type="PIRSR" id="PIRSR604469-1"/>
    </source>
</evidence>
<dbReference type="HOGENOM" id="CLU_036368_2_1_1"/>
<accession>A0A0D3K047</accession>
<dbReference type="InterPro" id="IPR036412">
    <property type="entry name" value="HAD-like_sf"/>
</dbReference>
<dbReference type="STRING" id="2903.R1D279"/>
<organism evidence="12 13">
    <name type="scientific">Emiliania huxleyi (strain CCMP1516)</name>
    <dbReference type="NCBI Taxonomy" id="280463"/>
    <lineage>
        <taxon>Eukaryota</taxon>
        <taxon>Haptista</taxon>
        <taxon>Haptophyta</taxon>
        <taxon>Prymnesiophyceae</taxon>
        <taxon>Isochrysidales</taxon>
        <taxon>Noelaerhabdaceae</taxon>
        <taxon>Emiliania</taxon>
    </lineage>
</organism>
<dbReference type="GeneID" id="17274677"/>
<evidence type="ECO:0000256" key="3">
    <source>
        <dbReference type="ARBA" id="ARBA00009184"/>
    </source>
</evidence>
<evidence type="ECO:0000313" key="12">
    <source>
        <dbReference type="EnsemblProtists" id="EOD29132"/>
    </source>
</evidence>
<evidence type="ECO:0000313" key="13">
    <source>
        <dbReference type="Proteomes" id="UP000013827"/>
    </source>
</evidence>
<keyword evidence="5" id="KW-0028">Amino-acid biosynthesis</keyword>
<comment type="cofactor">
    <cofactor evidence="1">
        <name>Mg(2+)</name>
        <dbReference type="ChEBI" id="CHEBI:18420"/>
    </cofactor>
</comment>
<dbReference type="GO" id="GO:0036424">
    <property type="term" value="F:L-phosphoserine phosphatase activity"/>
    <property type="evidence" value="ECO:0007669"/>
    <property type="project" value="InterPro"/>
</dbReference>
<keyword evidence="13" id="KW-1185">Reference proteome</keyword>
<dbReference type="NCBIfam" id="TIGR01488">
    <property type="entry name" value="HAD-SF-IB"/>
    <property type="match status" value="1"/>
</dbReference>
<reference evidence="13" key="1">
    <citation type="journal article" date="2013" name="Nature">
        <title>Pan genome of the phytoplankton Emiliania underpins its global distribution.</title>
        <authorList>
            <person name="Read B.A."/>
            <person name="Kegel J."/>
            <person name="Klute M.J."/>
            <person name="Kuo A."/>
            <person name="Lefebvre S.C."/>
            <person name="Maumus F."/>
            <person name="Mayer C."/>
            <person name="Miller J."/>
            <person name="Monier A."/>
            <person name="Salamov A."/>
            <person name="Young J."/>
            <person name="Aguilar M."/>
            <person name="Claverie J.M."/>
            <person name="Frickenhaus S."/>
            <person name="Gonzalez K."/>
            <person name="Herman E.K."/>
            <person name="Lin Y.C."/>
            <person name="Napier J."/>
            <person name="Ogata H."/>
            <person name="Sarno A.F."/>
            <person name="Shmutz J."/>
            <person name="Schroeder D."/>
            <person name="de Vargas C."/>
            <person name="Verret F."/>
            <person name="von Dassow P."/>
            <person name="Valentin K."/>
            <person name="Van de Peer Y."/>
            <person name="Wheeler G."/>
            <person name="Dacks J.B."/>
            <person name="Delwiche C.F."/>
            <person name="Dyhrman S.T."/>
            <person name="Glockner G."/>
            <person name="John U."/>
            <person name="Richards T."/>
            <person name="Worden A.Z."/>
            <person name="Zhang X."/>
            <person name="Grigoriev I.V."/>
            <person name="Allen A.E."/>
            <person name="Bidle K."/>
            <person name="Borodovsky M."/>
            <person name="Bowler C."/>
            <person name="Brownlee C."/>
            <person name="Cock J.M."/>
            <person name="Elias M."/>
            <person name="Gladyshev V.N."/>
            <person name="Groth M."/>
            <person name="Guda C."/>
            <person name="Hadaegh A."/>
            <person name="Iglesias-Rodriguez M.D."/>
            <person name="Jenkins J."/>
            <person name="Jones B.M."/>
            <person name="Lawson T."/>
            <person name="Leese F."/>
            <person name="Lindquist E."/>
            <person name="Lobanov A."/>
            <person name="Lomsadze A."/>
            <person name="Malik S.B."/>
            <person name="Marsh M.E."/>
            <person name="Mackinder L."/>
            <person name="Mock T."/>
            <person name="Mueller-Roeber B."/>
            <person name="Pagarete A."/>
            <person name="Parker M."/>
            <person name="Probert I."/>
            <person name="Quesneville H."/>
            <person name="Raines C."/>
            <person name="Rensing S.A."/>
            <person name="Riano-Pachon D.M."/>
            <person name="Richier S."/>
            <person name="Rokitta S."/>
            <person name="Shiraiwa Y."/>
            <person name="Soanes D.M."/>
            <person name="van der Giezen M."/>
            <person name="Wahlund T.M."/>
            <person name="Williams B."/>
            <person name="Wilson W."/>
            <person name="Wolfe G."/>
            <person name="Wurch L.L."/>
        </authorList>
    </citation>
    <scope>NUCLEOTIDE SEQUENCE</scope>
</reference>
<evidence type="ECO:0000256" key="9">
    <source>
        <dbReference type="ARBA" id="ARBA00023299"/>
    </source>
</evidence>
<dbReference type="EC" id="3.1.3.3" evidence="4"/>
<evidence type="ECO:0000256" key="8">
    <source>
        <dbReference type="ARBA" id="ARBA00022842"/>
    </source>
</evidence>
<dbReference type="InterPro" id="IPR050582">
    <property type="entry name" value="HAD-like_SerB"/>
</dbReference>
<evidence type="ECO:0000256" key="10">
    <source>
        <dbReference type="ARBA" id="ARBA00031693"/>
    </source>
</evidence>
<feature type="active site" description="Nucleophile" evidence="11">
    <location>
        <position position="92"/>
    </location>
</feature>